<dbReference type="AlphaFoldDB" id="A0A6L6IZS9"/>
<evidence type="ECO:0000313" key="4">
    <source>
        <dbReference type="Proteomes" id="UP000478740"/>
    </source>
</evidence>
<accession>A0A6L6IZS9</accession>
<name>A0A6L6IZS9_9RHOB</name>
<dbReference type="Proteomes" id="UP000478740">
    <property type="component" value="Unassembled WGS sequence"/>
</dbReference>
<comment type="caution">
    <text evidence="3">The sequence shown here is derived from an EMBL/GenBank/DDBJ whole genome shotgun (WGS) entry which is preliminary data.</text>
</comment>
<reference evidence="3 4" key="1">
    <citation type="submission" date="2019-11" db="EMBL/GenBank/DDBJ databases">
        <authorList>
            <person name="Dong K."/>
        </authorList>
    </citation>
    <scope>NUCLEOTIDE SEQUENCE [LARGE SCALE GENOMIC DNA]</scope>
    <source>
        <strain evidence="3 4">DK608</strain>
    </source>
</reference>
<dbReference type="EMBL" id="WMII01000016">
    <property type="protein sequence ID" value="MTH65783.1"/>
    <property type="molecule type" value="Genomic_DNA"/>
</dbReference>
<evidence type="ECO:0008006" key="5">
    <source>
        <dbReference type="Google" id="ProtNLM"/>
    </source>
</evidence>
<evidence type="ECO:0000313" key="3">
    <source>
        <dbReference type="EMBL" id="MTH65783.1"/>
    </source>
</evidence>
<protein>
    <recommendedName>
        <fullName evidence="5">Transposase</fullName>
    </recommendedName>
</protein>
<feature type="coiled-coil region" evidence="1">
    <location>
        <begin position="1"/>
        <end position="28"/>
    </location>
</feature>
<dbReference type="RefSeq" id="WP_155045659.1">
    <property type="nucleotide sequence ID" value="NZ_WMIH01000016.1"/>
</dbReference>
<evidence type="ECO:0000256" key="2">
    <source>
        <dbReference type="SAM" id="MobiDB-lite"/>
    </source>
</evidence>
<keyword evidence="1" id="KW-0175">Coiled coil</keyword>
<sequence length="88" mass="9678">MTDHAELIERLTRENADLRAEVERLRGAVKPFFGDPVMEGLLWSDATPDSLVTIRIQKRIYDGARAALSPQRHDSTTAGSGRDQGGEG</sequence>
<gene>
    <name evidence="3" type="ORF">GL284_16045</name>
</gene>
<evidence type="ECO:0000256" key="1">
    <source>
        <dbReference type="SAM" id="Coils"/>
    </source>
</evidence>
<keyword evidence="4" id="KW-1185">Reference proteome</keyword>
<feature type="region of interest" description="Disordered" evidence="2">
    <location>
        <begin position="65"/>
        <end position="88"/>
    </location>
</feature>
<proteinExistence type="predicted"/>
<organism evidence="3 4">
    <name type="scientific">Paracoccus shanxieyensis</name>
    <dbReference type="NCBI Taxonomy" id="2675752"/>
    <lineage>
        <taxon>Bacteria</taxon>
        <taxon>Pseudomonadati</taxon>
        <taxon>Pseudomonadota</taxon>
        <taxon>Alphaproteobacteria</taxon>
        <taxon>Rhodobacterales</taxon>
        <taxon>Paracoccaceae</taxon>
        <taxon>Paracoccus</taxon>
    </lineage>
</organism>